<feature type="region of interest" description="Disordered" evidence="1">
    <location>
        <begin position="126"/>
        <end position="161"/>
    </location>
</feature>
<feature type="region of interest" description="Disordered" evidence="1">
    <location>
        <begin position="1"/>
        <end position="25"/>
    </location>
</feature>
<sequence>MALNYQQLGDRPQDLQQLQQAQARRSPRMAAALLQQRRSAAMGQPTGTPTMGMNNFDAGAGFEWNPQLQFDPGREQQIQQQRLAHYQLQQHFLQQQQMQQLQKQQMALQQQQAAAAVAQQQQQQQQQMQFNNMQRPSPIMGHYPARPSTSDGLGQFNDPMNGMGTVNNMSVNNINASEALNLQLNGSQHASPAHPPRAIPTPQPISTPQPMPTPPQGVSTPHPRPSSQPHPHMHPYAAQLQSAQMAQVAQQQHSQAQQQRIRPPMGNMPGMSNPESMAHLARVPSHTAAAAAAAAAAPRAHAGTLRLLQYIEHFRRHINVSHGGNNQQKSLGEQLSATQWHSFVQEFFMPSAMLRLNFRKLDGGNFDPNQQDMRQIRHFDLPFTTLPRYHAAWSQSEVAGITMSTPGAHESVYHTSGPTAQGLRGPNGEMLPSSMTTIATHLVQAPRAMILYTFSNGTAIRMVGHLRAALTASLPPQNTGGQQALKFETLEFDVESCVESIDRSAIQYRNGEDIPKLPECVVNEYGLPVSVMKCLEIVESVVQMQDVMNYSLRNNCGPVEALKEINKIIDTSLKKRKLEQGFDSPI</sequence>
<dbReference type="Proteomes" id="UP000307169">
    <property type="component" value="Unassembled WGS sequence"/>
</dbReference>
<organism evidence="2 3">
    <name type="scientific">Wallemia mellicola</name>
    <dbReference type="NCBI Taxonomy" id="1708541"/>
    <lineage>
        <taxon>Eukaryota</taxon>
        <taxon>Fungi</taxon>
        <taxon>Dikarya</taxon>
        <taxon>Basidiomycota</taxon>
        <taxon>Wallemiomycotina</taxon>
        <taxon>Wallemiomycetes</taxon>
        <taxon>Wallemiales</taxon>
        <taxon>Wallemiaceae</taxon>
        <taxon>Wallemia</taxon>
    </lineage>
</organism>
<accession>A0A4T0LPY3</accession>
<dbReference type="AlphaFoldDB" id="A0A4T0LPY3"/>
<gene>
    <name evidence="2" type="ORF">E3Q17_01939</name>
</gene>
<feature type="region of interest" description="Disordered" evidence="1">
    <location>
        <begin position="186"/>
        <end position="276"/>
    </location>
</feature>
<feature type="compositionally biased region" description="Pro residues" evidence="1">
    <location>
        <begin position="193"/>
        <end position="215"/>
    </location>
</feature>
<protein>
    <submittedName>
        <fullName evidence="2">Uncharacterized protein</fullName>
    </submittedName>
</protein>
<dbReference type="PANTHER" id="PTHR10378">
    <property type="entry name" value="LIM DOMAIN-BINDING PROTEIN"/>
    <property type="match status" value="1"/>
</dbReference>
<proteinExistence type="predicted"/>
<reference evidence="2 3" key="1">
    <citation type="submission" date="2019-03" db="EMBL/GenBank/DDBJ databases">
        <title>Sequencing 25 genomes of Wallemia mellicola.</title>
        <authorList>
            <person name="Gostincar C."/>
        </authorList>
    </citation>
    <scope>NUCLEOTIDE SEQUENCE [LARGE SCALE GENOMIC DNA]</scope>
    <source>
        <strain evidence="2 3">EXF-1262</strain>
    </source>
</reference>
<name>A0A4T0LPY3_9BASI</name>
<comment type="caution">
    <text evidence="2">The sequence shown here is derived from an EMBL/GenBank/DDBJ whole genome shotgun (WGS) entry which is preliminary data.</text>
</comment>
<dbReference type="InterPro" id="IPR029005">
    <property type="entry name" value="LIM-bd/SEUSS"/>
</dbReference>
<dbReference type="EMBL" id="SPRH01000018">
    <property type="protein sequence ID" value="TIC01256.1"/>
    <property type="molecule type" value="Genomic_DNA"/>
</dbReference>
<evidence type="ECO:0000313" key="2">
    <source>
        <dbReference type="EMBL" id="TIC01256.1"/>
    </source>
</evidence>
<evidence type="ECO:0000313" key="3">
    <source>
        <dbReference type="Proteomes" id="UP000307169"/>
    </source>
</evidence>
<evidence type="ECO:0000256" key="1">
    <source>
        <dbReference type="SAM" id="MobiDB-lite"/>
    </source>
</evidence>
<feature type="compositionally biased region" description="Low complexity" evidence="1">
    <location>
        <begin position="229"/>
        <end position="274"/>
    </location>
</feature>
<dbReference type="Pfam" id="PF01803">
    <property type="entry name" value="LIM_bind"/>
    <property type="match status" value="1"/>
</dbReference>